<organism evidence="2 3">
    <name type="scientific">Rarobacter incanus</name>
    <dbReference type="NCBI Taxonomy" id="153494"/>
    <lineage>
        <taxon>Bacteria</taxon>
        <taxon>Bacillati</taxon>
        <taxon>Actinomycetota</taxon>
        <taxon>Actinomycetes</taxon>
        <taxon>Micrococcales</taxon>
        <taxon>Rarobacteraceae</taxon>
        <taxon>Rarobacter</taxon>
    </lineage>
</organism>
<protein>
    <recommendedName>
        <fullName evidence="4">Sporulation related protein</fullName>
    </recommendedName>
</protein>
<name>A0A542SML4_9MICO</name>
<proteinExistence type="predicted"/>
<evidence type="ECO:0000256" key="1">
    <source>
        <dbReference type="SAM" id="MobiDB-lite"/>
    </source>
</evidence>
<gene>
    <name evidence="2" type="ORF">FB389_0505</name>
</gene>
<dbReference type="OrthoDB" id="3268477at2"/>
<sequence>MGSPSTDEYYFNTLTGKVERGQLSSWTHLMGPYPSPEAAQHAFDTARQRTKDWDDEDKRWGDEEDD</sequence>
<evidence type="ECO:0000313" key="2">
    <source>
        <dbReference type="EMBL" id="TQK75866.1"/>
    </source>
</evidence>
<evidence type="ECO:0008006" key="4">
    <source>
        <dbReference type="Google" id="ProtNLM"/>
    </source>
</evidence>
<dbReference type="EMBL" id="VFNV01000001">
    <property type="protein sequence ID" value="TQK75866.1"/>
    <property type="molecule type" value="Genomic_DNA"/>
</dbReference>
<accession>A0A542SML4</accession>
<reference evidence="2 3" key="1">
    <citation type="submission" date="2019-06" db="EMBL/GenBank/DDBJ databases">
        <title>Sequencing the genomes of 1000 actinobacteria strains.</title>
        <authorList>
            <person name="Klenk H.-P."/>
        </authorList>
    </citation>
    <scope>NUCLEOTIDE SEQUENCE [LARGE SCALE GENOMIC DNA]</scope>
    <source>
        <strain evidence="2 3">DSM 10596</strain>
    </source>
</reference>
<dbReference type="Proteomes" id="UP000316181">
    <property type="component" value="Unassembled WGS sequence"/>
</dbReference>
<comment type="caution">
    <text evidence="2">The sequence shown here is derived from an EMBL/GenBank/DDBJ whole genome shotgun (WGS) entry which is preliminary data.</text>
</comment>
<dbReference type="AlphaFoldDB" id="A0A542SML4"/>
<feature type="region of interest" description="Disordered" evidence="1">
    <location>
        <begin position="28"/>
        <end position="66"/>
    </location>
</feature>
<dbReference type="RefSeq" id="WP_142111209.1">
    <property type="nucleotide sequence ID" value="NZ_BAAATB010000008.1"/>
</dbReference>
<keyword evidence="3" id="KW-1185">Reference proteome</keyword>
<evidence type="ECO:0000313" key="3">
    <source>
        <dbReference type="Proteomes" id="UP000316181"/>
    </source>
</evidence>
<feature type="compositionally biased region" description="Basic and acidic residues" evidence="1">
    <location>
        <begin position="44"/>
        <end position="66"/>
    </location>
</feature>